<dbReference type="Proteomes" id="UP001500051">
    <property type="component" value="Unassembled WGS sequence"/>
</dbReference>
<organism evidence="3 4">
    <name type="scientific">Microlunatus aurantiacus</name>
    <dbReference type="NCBI Taxonomy" id="446786"/>
    <lineage>
        <taxon>Bacteria</taxon>
        <taxon>Bacillati</taxon>
        <taxon>Actinomycetota</taxon>
        <taxon>Actinomycetes</taxon>
        <taxon>Propionibacteriales</taxon>
        <taxon>Propionibacteriaceae</taxon>
        <taxon>Microlunatus</taxon>
    </lineage>
</organism>
<keyword evidence="4" id="KW-1185">Reference proteome</keyword>
<dbReference type="RefSeq" id="WP_344814253.1">
    <property type="nucleotide sequence ID" value="NZ_BAAAYX010000020.1"/>
</dbReference>
<dbReference type="SUPFAM" id="SSF53756">
    <property type="entry name" value="UDP-Glycosyltransferase/glycogen phosphorylase"/>
    <property type="match status" value="1"/>
</dbReference>
<keyword evidence="1" id="KW-0413">Isomerase</keyword>
<name>A0ABP7EC87_9ACTN</name>
<dbReference type="PANTHER" id="PTHR43174">
    <property type="entry name" value="UDP-N-ACETYLGLUCOSAMINE 2-EPIMERASE"/>
    <property type="match status" value="1"/>
</dbReference>
<evidence type="ECO:0000256" key="1">
    <source>
        <dbReference type="RuleBase" id="RU003513"/>
    </source>
</evidence>
<dbReference type="InterPro" id="IPR003331">
    <property type="entry name" value="UDP_GlcNAc_Epimerase_2_dom"/>
</dbReference>
<dbReference type="Pfam" id="PF02350">
    <property type="entry name" value="Epimerase_2"/>
    <property type="match status" value="1"/>
</dbReference>
<accession>A0ABP7EC87</accession>
<sequence length="356" mass="38428">MKVLSVVGARPQFVKLAPIAAALAGTSHEHVIVHTGQHYDPDLSDVFFSGLDIPAAEVHLGIGSGSHGSQTGAMLTALDPILEAQQPNWVLVYGDTNSTLAATLSAVKQHLPVAHLEAGLRSFNRRMPEEHNRVVTDHAADLLLAPSDIAVGHLEREGLVARTRLVGDVMVDVCFRVRDQVLEADEVPASDQPYLLATMHRPDNTDDPRRLEDLVSALAELPLSVRLLAHPRLLARAAAAGVVLERGSITIERPLPYRELVAAVLGSSGVVTDSGGLQKEAFLLRRPCTTLRTETEWSETVREGWNSLVPDPHLLGHQEWLDTPTRSCPETAAAPYGTGRAAEAVVRELESHVALT</sequence>
<comment type="caution">
    <text evidence="3">The sequence shown here is derived from an EMBL/GenBank/DDBJ whole genome shotgun (WGS) entry which is preliminary data.</text>
</comment>
<evidence type="ECO:0000313" key="3">
    <source>
        <dbReference type="EMBL" id="GAA3716495.1"/>
    </source>
</evidence>
<dbReference type="InterPro" id="IPR029767">
    <property type="entry name" value="WecB-like"/>
</dbReference>
<dbReference type="EMBL" id="BAAAYX010000020">
    <property type="protein sequence ID" value="GAA3716495.1"/>
    <property type="molecule type" value="Genomic_DNA"/>
</dbReference>
<gene>
    <name evidence="3" type="primary">wecB</name>
    <name evidence="3" type="ORF">GCM10022204_40330</name>
</gene>
<proteinExistence type="inferred from homology"/>
<reference evidence="4" key="1">
    <citation type="journal article" date="2019" name="Int. J. Syst. Evol. Microbiol.">
        <title>The Global Catalogue of Microorganisms (GCM) 10K type strain sequencing project: providing services to taxonomists for standard genome sequencing and annotation.</title>
        <authorList>
            <consortium name="The Broad Institute Genomics Platform"/>
            <consortium name="The Broad Institute Genome Sequencing Center for Infectious Disease"/>
            <person name="Wu L."/>
            <person name="Ma J."/>
        </authorList>
    </citation>
    <scope>NUCLEOTIDE SEQUENCE [LARGE SCALE GENOMIC DNA]</scope>
    <source>
        <strain evidence="4">JCM 16548</strain>
    </source>
</reference>
<dbReference type="CDD" id="cd03786">
    <property type="entry name" value="GTB_UDP-GlcNAc_2-Epimerase"/>
    <property type="match status" value="1"/>
</dbReference>
<dbReference type="Gene3D" id="3.40.50.2000">
    <property type="entry name" value="Glycogen Phosphorylase B"/>
    <property type="match status" value="2"/>
</dbReference>
<comment type="similarity">
    <text evidence="1">Belongs to the UDP-N-acetylglucosamine 2-epimerase family.</text>
</comment>
<dbReference type="PANTHER" id="PTHR43174:SF1">
    <property type="entry name" value="UDP-N-ACETYLGLUCOSAMINE 2-EPIMERASE"/>
    <property type="match status" value="1"/>
</dbReference>
<evidence type="ECO:0000313" key="4">
    <source>
        <dbReference type="Proteomes" id="UP001500051"/>
    </source>
</evidence>
<protein>
    <submittedName>
        <fullName evidence="3">UDP-N-acetylglucosamine 2-epimerase (Non-hydrolyzing)</fullName>
    </submittedName>
</protein>
<evidence type="ECO:0000259" key="2">
    <source>
        <dbReference type="Pfam" id="PF02350"/>
    </source>
</evidence>
<dbReference type="NCBIfam" id="TIGR00236">
    <property type="entry name" value="wecB"/>
    <property type="match status" value="1"/>
</dbReference>
<feature type="domain" description="UDP-N-acetylglucosamine 2-epimerase" evidence="2">
    <location>
        <begin position="28"/>
        <end position="349"/>
    </location>
</feature>